<keyword evidence="5" id="KW-0809">Transit peptide</keyword>
<name>A0A3B0VQP7_9ZZZZ</name>
<dbReference type="GO" id="GO:0050136">
    <property type="term" value="F:NADH dehydrogenase (quinone) (non-electrogenic) activity"/>
    <property type="evidence" value="ECO:0007669"/>
    <property type="project" value="UniProtKB-EC"/>
</dbReference>
<keyword evidence="4" id="KW-0274">FAD</keyword>
<evidence type="ECO:0000256" key="3">
    <source>
        <dbReference type="ARBA" id="ARBA00022630"/>
    </source>
</evidence>
<evidence type="ECO:0000256" key="7">
    <source>
        <dbReference type="ARBA" id="ARBA00023027"/>
    </source>
</evidence>
<reference evidence="11" key="1">
    <citation type="submission" date="2018-06" db="EMBL/GenBank/DDBJ databases">
        <authorList>
            <person name="Zhirakovskaya E."/>
        </authorList>
    </citation>
    <scope>NUCLEOTIDE SEQUENCE</scope>
</reference>
<evidence type="ECO:0000256" key="5">
    <source>
        <dbReference type="ARBA" id="ARBA00022946"/>
    </source>
</evidence>
<keyword evidence="6 11" id="KW-0560">Oxidoreductase</keyword>
<dbReference type="PANTHER" id="PTHR43706">
    <property type="entry name" value="NADH DEHYDROGENASE"/>
    <property type="match status" value="1"/>
</dbReference>
<dbReference type="SUPFAM" id="SSF51905">
    <property type="entry name" value="FAD/NAD(P)-binding domain"/>
    <property type="match status" value="1"/>
</dbReference>
<evidence type="ECO:0000256" key="6">
    <source>
        <dbReference type="ARBA" id="ARBA00023002"/>
    </source>
</evidence>
<dbReference type="EMBL" id="UOEU01000810">
    <property type="protein sequence ID" value="VAW40737.1"/>
    <property type="molecule type" value="Genomic_DNA"/>
</dbReference>
<gene>
    <name evidence="11" type="ORF">MNBD_CHLOROFLEXI01-4329</name>
</gene>
<dbReference type="InterPro" id="IPR054585">
    <property type="entry name" value="NDH2-like_C"/>
</dbReference>
<feature type="domain" description="External alternative NADH-ubiquinone oxidoreductase-like C-terminal" evidence="10">
    <location>
        <begin position="354"/>
        <end position="410"/>
    </location>
</feature>
<comment type="similarity">
    <text evidence="1">Belongs to the NADH dehydrogenase family.</text>
</comment>
<dbReference type="InterPro" id="IPR045024">
    <property type="entry name" value="NDH-2"/>
</dbReference>
<evidence type="ECO:0000256" key="8">
    <source>
        <dbReference type="ARBA" id="ARBA00047599"/>
    </source>
</evidence>
<proteinExistence type="inferred from homology"/>
<comment type="catalytic activity">
    <reaction evidence="8">
        <text>a quinone + NADH + H(+) = a quinol + NAD(+)</text>
        <dbReference type="Rhea" id="RHEA:46160"/>
        <dbReference type="ChEBI" id="CHEBI:15378"/>
        <dbReference type="ChEBI" id="CHEBI:24646"/>
        <dbReference type="ChEBI" id="CHEBI:57540"/>
        <dbReference type="ChEBI" id="CHEBI:57945"/>
        <dbReference type="ChEBI" id="CHEBI:132124"/>
        <dbReference type="EC" id="1.6.5.9"/>
    </reaction>
</comment>
<dbReference type="GO" id="GO:0005739">
    <property type="term" value="C:mitochondrion"/>
    <property type="evidence" value="ECO:0007669"/>
    <property type="project" value="UniProtKB-ARBA"/>
</dbReference>
<dbReference type="Pfam" id="PF22366">
    <property type="entry name" value="NDH2_C"/>
    <property type="match status" value="1"/>
</dbReference>
<dbReference type="PRINTS" id="PR00411">
    <property type="entry name" value="PNDRDTASEI"/>
</dbReference>
<sequence>MTDYRNDLPQIIIVGAGFGGLFAARTLANQPVDVLLIDRNNFHTFTPLLYQVATCALDPSEIAYPVRTIFRKNRNIRSLLGSVTSIDYTNKSIVVQVGKMSRQETYDYLILATGSTPTYFGNDQFRKNALELRTLNDAINLRNHILTLFEEAAWVDEAAVREAMTTIVVVGGGPTGLETAGAIYELYNHVLNREFLQRKMKTRVVLVEMQPFLLAPYPDSLQQAALTQLRSLGVEVLLGSPVQEVAKDRVTLADGTLIHTHTLVWAAGVKGSPLAEMLDVPLQRGARLPILPTTELVDRPTIYAVGDMSYLEDAAGNPYPMVIPVAQQQGKLAARNILAEIRGKEKRPFHYHDRGSMATIGRRRAVAWLYNKVPLKGYLAWLAWLALHLLTLLGFRNRLNVFVSWVWNYFTYDRSVRIIVEQAEG</sequence>
<protein>
    <recommendedName>
        <fullName evidence="2">NADH:ubiquinone reductase (non-electrogenic)</fullName>
        <ecNumber evidence="2">1.6.5.9</ecNumber>
    </recommendedName>
</protein>
<keyword evidence="3" id="KW-0285">Flavoprotein</keyword>
<dbReference type="AlphaFoldDB" id="A0A3B0VQP7"/>
<evidence type="ECO:0000256" key="1">
    <source>
        <dbReference type="ARBA" id="ARBA00005272"/>
    </source>
</evidence>
<evidence type="ECO:0000256" key="2">
    <source>
        <dbReference type="ARBA" id="ARBA00012637"/>
    </source>
</evidence>
<dbReference type="InterPro" id="IPR036188">
    <property type="entry name" value="FAD/NAD-bd_sf"/>
</dbReference>
<evidence type="ECO:0000256" key="4">
    <source>
        <dbReference type="ARBA" id="ARBA00022827"/>
    </source>
</evidence>
<feature type="domain" description="FAD/NAD(P)-binding" evidence="9">
    <location>
        <begin position="10"/>
        <end position="330"/>
    </location>
</feature>
<evidence type="ECO:0000259" key="9">
    <source>
        <dbReference type="Pfam" id="PF07992"/>
    </source>
</evidence>
<dbReference type="PANTHER" id="PTHR43706:SF47">
    <property type="entry name" value="EXTERNAL NADH-UBIQUINONE OXIDOREDUCTASE 1, MITOCHONDRIAL-RELATED"/>
    <property type="match status" value="1"/>
</dbReference>
<accession>A0A3B0VQP7</accession>
<feature type="non-terminal residue" evidence="11">
    <location>
        <position position="425"/>
    </location>
</feature>
<dbReference type="Pfam" id="PF07992">
    <property type="entry name" value="Pyr_redox_2"/>
    <property type="match status" value="1"/>
</dbReference>
<keyword evidence="7" id="KW-0520">NAD</keyword>
<dbReference type="Gene3D" id="3.50.50.100">
    <property type="match status" value="1"/>
</dbReference>
<dbReference type="PRINTS" id="PR00368">
    <property type="entry name" value="FADPNR"/>
</dbReference>
<dbReference type="InterPro" id="IPR023753">
    <property type="entry name" value="FAD/NAD-binding_dom"/>
</dbReference>
<evidence type="ECO:0000259" key="10">
    <source>
        <dbReference type="Pfam" id="PF22366"/>
    </source>
</evidence>
<evidence type="ECO:0000313" key="11">
    <source>
        <dbReference type="EMBL" id="VAW40737.1"/>
    </source>
</evidence>
<dbReference type="EC" id="1.6.5.9" evidence="2"/>
<organism evidence="11">
    <name type="scientific">hydrothermal vent metagenome</name>
    <dbReference type="NCBI Taxonomy" id="652676"/>
    <lineage>
        <taxon>unclassified sequences</taxon>
        <taxon>metagenomes</taxon>
        <taxon>ecological metagenomes</taxon>
    </lineage>
</organism>